<keyword evidence="2" id="KW-0227">DNA damage</keyword>
<keyword evidence="3" id="KW-0234">DNA repair</keyword>
<dbReference type="GO" id="GO:0006281">
    <property type="term" value="P:DNA repair"/>
    <property type="evidence" value="ECO:0007669"/>
    <property type="project" value="UniProtKB-KW"/>
</dbReference>
<proteinExistence type="predicted"/>
<dbReference type="GO" id="GO:0005634">
    <property type="term" value="C:nucleus"/>
    <property type="evidence" value="ECO:0007669"/>
    <property type="project" value="UniProtKB-SubCell"/>
</dbReference>
<feature type="domain" description="Chromatin assembly factor 1 subunit A dimerization" evidence="6">
    <location>
        <begin position="645"/>
        <end position="717"/>
    </location>
</feature>
<feature type="compositionally biased region" description="Basic and acidic residues" evidence="5">
    <location>
        <begin position="52"/>
        <end position="61"/>
    </location>
</feature>
<comment type="subcellular location">
    <subcellularLocation>
        <location evidence="1">Nucleus</location>
    </subcellularLocation>
</comment>
<feature type="region of interest" description="Disordered" evidence="5">
    <location>
        <begin position="1"/>
        <end position="65"/>
    </location>
</feature>
<feature type="region of interest" description="Disordered" evidence="5">
    <location>
        <begin position="946"/>
        <end position="974"/>
    </location>
</feature>
<sequence length="1388" mass="150708">MQKGVTLLSFFAHRGPKSSRSSKPQATCKSEVTEGPSPVTTDDKPKSNIAEKANEATDEKATPIPCDPAKNVVEGVASTLGQTVIRIGETAGTTCGASLDVERASTSDPLPTEEAMHATNLTLETCPKEQDVQMHSSEPAPDTQMTTAEDTAVGCDARIEEMSVDKLKEKVSKSTSSCIASPPTTKRGLHKSHEAPAAKRRKSSVKGGAVTLPANIDSTFTEEKIRELEEESAKLTTFMQGEAENYKAHCEFNDKAELKQMVAALLEDSALAYSALAQSLYEEISTLLTENGCIDSGNVSVTTIRNCILQVSERRSYGLQEDLDVDILEDRSPERMWRWQVRGEKLIPTNCRELVLDRRKQRGKVQLRLRAVTSTLSVLRTADLSQDGAVRAQLLSLSKVDDFQKTTDLLIEQRERRAAQREKKISKVSSKDLEKAKHMSEKDAAKEEARQAKELEKQRTREEKEREREMREAEKEAARKQKELEKEALRKQKEQEKEAVRKQKEEERQAKEEEKQKLEAEKDRKRRESDGAARKKEEQLEKARSMMAMFVRKPKAESTSPSPKGDCVGGGGAAAAEASTAKVTLEMDEALAGRLEVSHAQSSAEILAGWKQQGSGQRRFRRFNERRPAHGADSPPSGAQRVPRKLLQFDSDVRPAFYGSWPTTRPAKTSAAVLPRRPLGRDAQLDYEEDSADEWEEEEPGESLSDADGEDGDDEEKMGEAAEEEEDGFVVPDGYLSDEEGGAFAAGVDMEVDKTSMTDEAGKPLQGSDLRMERLCRQVRAQVDYSRQTGKPYMVSNLFGASEAAASAPDGEVLKAFPIVVLAPDLQIRLPSAPPEVAADTADAAMECANAAHGEGGAEAPQPSQKKAKEPLPEALLPLLVSFLLAHPKLKVNRATEEFLKADLPAPASKFQVKAEIKRIGEHSAGKWTIAAEVLASCGIDDPESLRPAKPAAAKAPRGSLDPAKPDPTTTPAKATSTLKSFFKPATSPSPVINAAAPSVSPCNTPLAVPAENGCNSHSPEPVAGQQRRITAEPVAGQQRRITAEPVAGQQRRITAEPVAGQQRRITAEPVAGQQRRIMAEPVAGQQRRITAEPVAEQQLSITAKFSTSPECAASASRQCRSLWGGCPSDAPAAAEAATLATPAHFDATSDMFWDQLLALLVEEKLMDVSPQLLAVFSDAVLAENLPCVPARIVSAVLKSLGSARLPAEVCATYLWCLSKAVVAWQHGYAQKTEPETESSIESCESTPLLSVQVGVRQVAGPAAASAQELLSEPHLLEVLQSVLTAGAQHEGLALRAMELMLALLKTTAENSEPAVVSIADKLALEFCQPQWVELLEPIKSATSYTVQQTAMVLHYLLGSEDGAGLIHRERLNTPEFSEQFTAQLSQD</sequence>
<dbReference type="GO" id="GO:0033186">
    <property type="term" value="C:CAF-1 complex"/>
    <property type="evidence" value="ECO:0007669"/>
    <property type="project" value="TreeGrafter"/>
</dbReference>
<feature type="region of interest" description="Disordered" evidence="5">
    <location>
        <begin position="175"/>
        <end position="207"/>
    </location>
</feature>
<organism evidence="8 9">
    <name type="scientific">Cymbomonas tetramitiformis</name>
    <dbReference type="NCBI Taxonomy" id="36881"/>
    <lineage>
        <taxon>Eukaryota</taxon>
        <taxon>Viridiplantae</taxon>
        <taxon>Chlorophyta</taxon>
        <taxon>Pyramimonadophyceae</taxon>
        <taxon>Pyramimonadales</taxon>
        <taxon>Pyramimonadaceae</taxon>
        <taxon>Cymbomonas</taxon>
    </lineage>
</organism>
<reference evidence="8" key="2">
    <citation type="submission" date="2023-06" db="EMBL/GenBank/DDBJ databases">
        <title>Long-read-based genome assembly of the green algal bacterivore Cymbomonas tetramitiformis.</title>
        <authorList>
            <person name="Gyaltshen Y."/>
            <person name="Rozenberg A."/>
            <person name="Paasch A."/>
            <person name="Burns J.A."/>
            <person name="Warring S."/>
            <person name="Larson R."/>
            <person name="Maurer-Alcala X."/>
            <person name="Dacks J."/>
            <person name="Kim E."/>
        </authorList>
    </citation>
    <scope>NUCLEOTIDE SEQUENCE</scope>
    <source>
        <strain evidence="8">PLY_AMNH</strain>
    </source>
</reference>
<accession>A0AAE0FSI2</accession>
<dbReference type="Proteomes" id="UP001190700">
    <property type="component" value="Unassembled WGS sequence"/>
</dbReference>
<reference evidence="8 9" key="1">
    <citation type="journal article" date="2015" name="Genome Biol. Evol.">
        <title>Comparative Genomics of a Bacterivorous Green Alga Reveals Evolutionary Causalities and Consequences of Phago-Mixotrophic Mode of Nutrition.</title>
        <authorList>
            <person name="Burns J.A."/>
            <person name="Paasch A."/>
            <person name="Narechania A."/>
            <person name="Kim E."/>
        </authorList>
    </citation>
    <scope>NUCLEOTIDE SEQUENCE [LARGE SCALE GENOMIC DNA]</scope>
    <source>
        <strain evidence="8">PLY_AMNH</strain>
    </source>
</reference>
<keyword evidence="4" id="KW-0539">Nucleus</keyword>
<gene>
    <name evidence="8" type="ORF">CYMTET_26464</name>
    <name evidence="7" type="ORF">CYMTET_38565</name>
</gene>
<evidence type="ECO:0000259" key="6">
    <source>
        <dbReference type="Pfam" id="PF12253"/>
    </source>
</evidence>
<feature type="compositionally biased region" description="Low complexity" evidence="5">
    <location>
        <begin position="948"/>
        <end position="974"/>
    </location>
</feature>
<feature type="compositionally biased region" description="Polar residues" evidence="5">
    <location>
        <begin position="18"/>
        <end position="30"/>
    </location>
</feature>
<evidence type="ECO:0000256" key="5">
    <source>
        <dbReference type="SAM" id="MobiDB-lite"/>
    </source>
</evidence>
<evidence type="ECO:0000256" key="2">
    <source>
        <dbReference type="ARBA" id="ARBA00022763"/>
    </source>
</evidence>
<evidence type="ECO:0000256" key="3">
    <source>
        <dbReference type="ARBA" id="ARBA00023204"/>
    </source>
</evidence>
<keyword evidence="9" id="KW-1185">Reference proteome</keyword>
<dbReference type="EMBL" id="LGRX02025613">
    <property type="protein sequence ID" value="KAK3252125.1"/>
    <property type="molecule type" value="Genomic_DNA"/>
</dbReference>
<evidence type="ECO:0000313" key="9">
    <source>
        <dbReference type="Proteomes" id="UP001190700"/>
    </source>
</evidence>
<dbReference type="InterPro" id="IPR022043">
    <property type="entry name" value="CAF1A_DD"/>
</dbReference>
<dbReference type="GO" id="GO:0006334">
    <property type="term" value="P:nucleosome assembly"/>
    <property type="evidence" value="ECO:0007669"/>
    <property type="project" value="TreeGrafter"/>
</dbReference>
<dbReference type="EMBL" id="LGRX02014331">
    <property type="protein sequence ID" value="KAK3264825.1"/>
    <property type="molecule type" value="Genomic_DNA"/>
</dbReference>
<feature type="compositionally biased region" description="Acidic residues" evidence="5">
    <location>
        <begin position="685"/>
        <end position="728"/>
    </location>
</feature>
<feature type="region of interest" description="Disordered" evidence="5">
    <location>
        <begin position="420"/>
        <end position="572"/>
    </location>
</feature>
<feature type="region of interest" description="Disordered" evidence="5">
    <location>
        <begin position="608"/>
        <end position="733"/>
    </location>
</feature>
<protein>
    <recommendedName>
        <fullName evidence="6">Chromatin assembly factor 1 subunit A dimerization domain-containing protein</fullName>
    </recommendedName>
</protein>
<evidence type="ECO:0000313" key="7">
    <source>
        <dbReference type="EMBL" id="KAK3252125.1"/>
    </source>
</evidence>
<comment type="caution">
    <text evidence="8">The sequence shown here is derived from an EMBL/GenBank/DDBJ whole genome shotgun (WGS) entry which is preliminary data.</text>
</comment>
<evidence type="ECO:0000313" key="8">
    <source>
        <dbReference type="EMBL" id="KAK3264825.1"/>
    </source>
</evidence>
<dbReference type="PANTHER" id="PTHR15272">
    <property type="entry name" value="CHROMATIN ASSEMBLY FACTOR 1 SUBUNIT A CAF-1 SUBUNIT A"/>
    <property type="match status" value="1"/>
</dbReference>
<feature type="compositionally biased region" description="Polar residues" evidence="5">
    <location>
        <begin position="175"/>
        <end position="184"/>
    </location>
</feature>
<feature type="compositionally biased region" description="Basic and acidic residues" evidence="5">
    <location>
        <begin position="420"/>
        <end position="544"/>
    </location>
</feature>
<dbReference type="Pfam" id="PF12253">
    <property type="entry name" value="CAF1A_dimeriz"/>
    <property type="match status" value="1"/>
</dbReference>
<evidence type="ECO:0000256" key="1">
    <source>
        <dbReference type="ARBA" id="ARBA00004123"/>
    </source>
</evidence>
<name>A0AAE0FSI2_9CHLO</name>
<dbReference type="PANTHER" id="PTHR15272:SF0">
    <property type="entry name" value="CHROMATIN ASSEMBLY FACTOR 1 SUBUNIT A"/>
    <property type="match status" value="1"/>
</dbReference>
<evidence type="ECO:0000256" key="4">
    <source>
        <dbReference type="ARBA" id="ARBA00023242"/>
    </source>
</evidence>